<name>T1KVE0_TETUR</name>
<accession>T1KVE0</accession>
<keyword evidence="2" id="KW-1185">Reference proteome</keyword>
<reference evidence="1" key="2">
    <citation type="submission" date="2015-06" db="UniProtKB">
        <authorList>
            <consortium name="EnsemblMetazoa"/>
        </authorList>
    </citation>
    <scope>IDENTIFICATION</scope>
</reference>
<sequence length="25" mass="2985">MITYHSSKIQDFGIREKFDVNLKSQ</sequence>
<organism evidence="1 2">
    <name type="scientific">Tetranychus urticae</name>
    <name type="common">Two-spotted spider mite</name>
    <dbReference type="NCBI Taxonomy" id="32264"/>
    <lineage>
        <taxon>Eukaryota</taxon>
        <taxon>Metazoa</taxon>
        <taxon>Ecdysozoa</taxon>
        <taxon>Arthropoda</taxon>
        <taxon>Chelicerata</taxon>
        <taxon>Arachnida</taxon>
        <taxon>Acari</taxon>
        <taxon>Acariformes</taxon>
        <taxon>Trombidiformes</taxon>
        <taxon>Prostigmata</taxon>
        <taxon>Eleutherengona</taxon>
        <taxon>Raphignathae</taxon>
        <taxon>Tetranychoidea</taxon>
        <taxon>Tetranychidae</taxon>
        <taxon>Tetranychus</taxon>
    </lineage>
</organism>
<dbReference type="EnsemblMetazoa" id="tetur23g00290.1">
    <property type="protein sequence ID" value="tetur23g00290.1"/>
    <property type="gene ID" value="tetur23g00290"/>
</dbReference>
<dbReference type="Proteomes" id="UP000015104">
    <property type="component" value="Unassembled WGS sequence"/>
</dbReference>
<protein>
    <submittedName>
        <fullName evidence="1">Uncharacterized protein</fullName>
    </submittedName>
</protein>
<proteinExistence type="predicted"/>
<dbReference type="HOGENOM" id="CLU_3419671_0_0_1"/>
<evidence type="ECO:0000313" key="2">
    <source>
        <dbReference type="Proteomes" id="UP000015104"/>
    </source>
</evidence>
<dbReference type="AlphaFoldDB" id="T1KVE0"/>
<reference evidence="2" key="1">
    <citation type="submission" date="2011-08" db="EMBL/GenBank/DDBJ databases">
        <authorList>
            <person name="Rombauts S."/>
        </authorList>
    </citation>
    <scope>NUCLEOTIDE SEQUENCE</scope>
    <source>
        <strain evidence="2">London</strain>
    </source>
</reference>
<evidence type="ECO:0000313" key="1">
    <source>
        <dbReference type="EnsemblMetazoa" id="tetur23g00290.1"/>
    </source>
</evidence>
<dbReference type="EMBL" id="CAEY01000612">
    <property type="status" value="NOT_ANNOTATED_CDS"/>
    <property type="molecule type" value="Genomic_DNA"/>
</dbReference>